<dbReference type="InterPro" id="IPR051331">
    <property type="entry name" value="Chorismate_mutase-related"/>
</dbReference>
<dbReference type="InParanoid" id="A0A3M0CH01"/>
<evidence type="ECO:0000313" key="5">
    <source>
        <dbReference type="EMBL" id="RMB08652.1"/>
    </source>
</evidence>
<dbReference type="PANTHER" id="PTHR38041">
    <property type="entry name" value="CHORISMATE MUTASE"/>
    <property type="match status" value="1"/>
</dbReference>
<feature type="binding site" evidence="3">
    <location>
        <position position="28"/>
    </location>
    <ligand>
        <name>substrate</name>
    </ligand>
</feature>
<dbReference type="SUPFAM" id="SSF48600">
    <property type="entry name" value="Chorismate mutase II"/>
    <property type="match status" value="1"/>
</dbReference>
<keyword evidence="6" id="KW-1185">Reference proteome</keyword>
<keyword evidence="2" id="KW-0413">Isomerase</keyword>
<evidence type="ECO:0000259" key="4">
    <source>
        <dbReference type="PROSITE" id="PS51168"/>
    </source>
</evidence>
<evidence type="ECO:0000313" key="6">
    <source>
        <dbReference type="Proteomes" id="UP000271227"/>
    </source>
</evidence>
<proteinExistence type="predicted"/>
<dbReference type="PIRSF" id="PIRSF029775">
    <property type="entry name" value="Isochor_pyr_lyas"/>
    <property type="match status" value="1"/>
</dbReference>
<keyword evidence="5" id="KW-0670">Pyruvate</keyword>
<comment type="caution">
    <text evidence="5">The sequence shown here is derived from an EMBL/GenBank/DDBJ whole genome shotgun (WGS) entry which is preliminary data.</text>
</comment>
<dbReference type="InterPro" id="IPR008241">
    <property type="entry name" value="Isochorismate_pyruvate-lyase"/>
</dbReference>
<dbReference type="EMBL" id="REFR01000010">
    <property type="protein sequence ID" value="RMB08652.1"/>
    <property type="molecule type" value="Genomic_DNA"/>
</dbReference>
<organism evidence="5 6">
    <name type="scientific">Eilatimonas milleporae</name>
    <dbReference type="NCBI Taxonomy" id="911205"/>
    <lineage>
        <taxon>Bacteria</taxon>
        <taxon>Pseudomonadati</taxon>
        <taxon>Pseudomonadota</taxon>
        <taxon>Alphaproteobacteria</taxon>
        <taxon>Kordiimonadales</taxon>
        <taxon>Kordiimonadaceae</taxon>
        <taxon>Eilatimonas</taxon>
    </lineage>
</organism>
<dbReference type="GO" id="GO:0009697">
    <property type="term" value="P:salicylic acid biosynthetic process"/>
    <property type="evidence" value="ECO:0007669"/>
    <property type="project" value="InterPro"/>
</dbReference>
<dbReference type="PROSITE" id="PS51168">
    <property type="entry name" value="CHORISMATE_MUT_2"/>
    <property type="match status" value="1"/>
</dbReference>
<protein>
    <recommendedName>
        <fullName evidence="1">chorismate mutase</fullName>
        <ecNumber evidence="1">5.4.99.5</ecNumber>
    </recommendedName>
</protein>
<feature type="domain" description="Chorismate mutase" evidence="4">
    <location>
        <begin position="1"/>
        <end position="91"/>
    </location>
</feature>
<evidence type="ECO:0000256" key="2">
    <source>
        <dbReference type="ARBA" id="ARBA00023235"/>
    </source>
</evidence>
<dbReference type="EC" id="5.4.99.5" evidence="1"/>
<feature type="binding site" evidence="3">
    <location>
        <position position="39"/>
    </location>
    <ligand>
        <name>substrate</name>
    </ligand>
</feature>
<reference evidence="5 6" key="1">
    <citation type="submission" date="2018-10" db="EMBL/GenBank/DDBJ databases">
        <title>Genomic Encyclopedia of Archaeal and Bacterial Type Strains, Phase II (KMG-II): from individual species to whole genera.</title>
        <authorList>
            <person name="Goeker M."/>
        </authorList>
    </citation>
    <scope>NUCLEOTIDE SEQUENCE [LARGE SCALE GENOMIC DNA]</scope>
    <source>
        <strain evidence="5 6">DSM 25217</strain>
    </source>
</reference>
<evidence type="ECO:0000256" key="3">
    <source>
        <dbReference type="PIRSR" id="PIRSR029775-1"/>
    </source>
</evidence>
<dbReference type="GO" id="GO:0046417">
    <property type="term" value="P:chorismate metabolic process"/>
    <property type="evidence" value="ECO:0007669"/>
    <property type="project" value="InterPro"/>
</dbReference>
<dbReference type="RefSeq" id="WP_245998984.1">
    <property type="nucleotide sequence ID" value="NZ_REFR01000010.1"/>
</dbReference>
<dbReference type="InterPro" id="IPR002701">
    <property type="entry name" value="CM_II_prokaryot"/>
</dbReference>
<dbReference type="AlphaFoldDB" id="A0A3M0CH01"/>
<keyword evidence="5" id="KW-0456">Lyase</keyword>
<dbReference type="GO" id="GO:0004106">
    <property type="term" value="F:chorismate mutase activity"/>
    <property type="evidence" value="ECO:0007669"/>
    <property type="project" value="UniProtKB-EC"/>
</dbReference>
<dbReference type="Gene3D" id="1.20.59.10">
    <property type="entry name" value="Chorismate mutase"/>
    <property type="match status" value="1"/>
</dbReference>
<dbReference type="Proteomes" id="UP000271227">
    <property type="component" value="Unassembled WGS sequence"/>
</dbReference>
<evidence type="ECO:0000256" key="1">
    <source>
        <dbReference type="ARBA" id="ARBA00012404"/>
    </source>
</evidence>
<dbReference type="GO" id="GO:0016835">
    <property type="term" value="F:carbon-oxygen lyase activity"/>
    <property type="evidence" value="ECO:0007669"/>
    <property type="project" value="InterPro"/>
</dbReference>
<accession>A0A3M0CH01</accession>
<name>A0A3M0CH01_9PROT</name>
<dbReference type="SMART" id="SM00830">
    <property type="entry name" value="CM_2"/>
    <property type="match status" value="1"/>
</dbReference>
<dbReference type="InterPro" id="IPR036979">
    <property type="entry name" value="CM_dom_sf"/>
</dbReference>
<gene>
    <name evidence="5" type="ORF">BXY39_1287</name>
</gene>
<feature type="binding site" evidence="3">
    <location>
        <position position="87"/>
    </location>
    <ligand>
        <name>substrate</name>
    </ligand>
</feature>
<sequence length="105" mass="12229">MKRCDTMTDVRAAIDAVDRDIVPLLLERLRYIERAGVIKQNRDTVHDDARIEDVVSKVRACAREHGGSADYVEDIYRYLIGWSIDHEFTVWDRVHDRDEQPDGQS</sequence>
<dbReference type="Pfam" id="PF01817">
    <property type="entry name" value="CM_2"/>
    <property type="match status" value="1"/>
</dbReference>
<feature type="binding site" evidence="3">
    <location>
        <position position="11"/>
    </location>
    <ligand>
        <name>substrate</name>
    </ligand>
</feature>
<dbReference type="PANTHER" id="PTHR38041:SF1">
    <property type="entry name" value="CHORISMATE MUTASE"/>
    <property type="match status" value="1"/>
</dbReference>
<dbReference type="InterPro" id="IPR036263">
    <property type="entry name" value="Chorismate_II_sf"/>
</dbReference>